<name>A0ABP0JI49_9DINO</name>
<comment type="caution">
    <text evidence="3">The sequence shown here is derived from an EMBL/GenBank/DDBJ whole genome shotgun (WGS) entry which is preliminary data.</text>
</comment>
<feature type="transmembrane region" description="Helical" evidence="1">
    <location>
        <begin position="113"/>
        <end position="139"/>
    </location>
</feature>
<gene>
    <name evidence="3" type="ORF">SCF082_LOCUS12157</name>
</gene>
<reference evidence="3 4" key="1">
    <citation type="submission" date="2024-02" db="EMBL/GenBank/DDBJ databases">
        <authorList>
            <person name="Chen Y."/>
            <person name="Shah S."/>
            <person name="Dougan E. K."/>
            <person name="Thang M."/>
            <person name="Chan C."/>
        </authorList>
    </citation>
    <scope>NUCLEOTIDE SEQUENCE [LARGE SCALE GENOMIC DNA]</scope>
</reference>
<dbReference type="EMBL" id="CAXAMM010007369">
    <property type="protein sequence ID" value="CAK9013986.1"/>
    <property type="molecule type" value="Genomic_DNA"/>
</dbReference>
<accession>A0ABP0JI49</accession>
<proteinExistence type="predicted"/>
<organism evidence="3 4">
    <name type="scientific">Durusdinium trenchii</name>
    <dbReference type="NCBI Taxonomy" id="1381693"/>
    <lineage>
        <taxon>Eukaryota</taxon>
        <taxon>Sar</taxon>
        <taxon>Alveolata</taxon>
        <taxon>Dinophyceae</taxon>
        <taxon>Suessiales</taxon>
        <taxon>Symbiodiniaceae</taxon>
        <taxon>Durusdinium</taxon>
    </lineage>
</organism>
<evidence type="ECO:0000256" key="2">
    <source>
        <dbReference type="SAM" id="SignalP"/>
    </source>
</evidence>
<feature type="transmembrane region" description="Helical" evidence="1">
    <location>
        <begin position="992"/>
        <end position="1014"/>
    </location>
</feature>
<feature type="transmembrane region" description="Helical" evidence="1">
    <location>
        <begin position="1112"/>
        <end position="1132"/>
    </location>
</feature>
<feature type="transmembrane region" description="Helical" evidence="1">
    <location>
        <begin position="1180"/>
        <end position="1200"/>
    </location>
</feature>
<feature type="transmembrane region" description="Helical" evidence="1">
    <location>
        <begin position="691"/>
        <end position="709"/>
    </location>
</feature>
<feature type="transmembrane region" description="Helical" evidence="1">
    <location>
        <begin position="765"/>
        <end position="785"/>
    </location>
</feature>
<evidence type="ECO:0000313" key="4">
    <source>
        <dbReference type="Proteomes" id="UP001642464"/>
    </source>
</evidence>
<keyword evidence="1" id="KW-0472">Membrane</keyword>
<protein>
    <submittedName>
        <fullName evidence="3">Oxygen-independent coproporphyrinogen-III oxidase-like protein</fullName>
    </submittedName>
</protein>
<evidence type="ECO:0000313" key="3">
    <source>
        <dbReference type="EMBL" id="CAK9013986.1"/>
    </source>
</evidence>
<keyword evidence="4" id="KW-1185">Reference proteome</keyword>
<sequence length="1342" mass="144703">MAPRSSLLRAAASLSLAYLALSSVRSFVGGGDVSPRGSALRARGGEEVEVIDVPAKTPTTEETQVIKRAKTEVLPLLADRGVGNRKLRAAIESIELDQEALRMSSPLLSMKTLIFSGSAAAVSGLATLVLASPSLFILAPSLTTVIFLYSSLSESAAARYKAKAKFNYGQNSKIASTAESSLATAEARKVFFPFGVGLTAITAAACVTLRIFNEKIGDFIPESNEAYSTLLAGDNFLMIFFALTSVVGATLTSLTYISTKAALFMDESRQLTAKSDWDAQQLPKTAREPSKAEERNVVLATILFCILPLPFIVESLDFSLWDSNREGFNKALQEFLDDASVAISASAAAQAAVAFLLGERDFTEAEQRCAMQSKQAALAEMFCAQAQQEAAIIPVRSAFAAFARGGADLAIEFSRAAVALFPWGAVGQAFQALLNSQLVMTESNAATSEARIVKYGPKRQRNRNPIDSSLIELTRIQKEVFPPNNEIKQEISSLRPGEMKEFRINSKEGRREVHLIAAEMNMFSQSFTSGNQRVVSVRNTGQVNKDALVEEERSLPEVIEKEFWTPLGKEVEASFAEGIPAEWSPWVTGATVAAAASQGAPVVLGPDASQVVLPLVTGGIGLLTVWQERAGREQVAYAKKDAALLLRQHAEAEALVGLAALSASILPTYIAVSAVASALSCVGFLADFGVVAWAFEVPTLAISAVTYLLSLERQEQVEKYIVGATRIVGGKAPRKARFQPQKIWVLLPILVMLLPETLIRRCCAANALLVAELGFVLANCARYVAFGEFYTARTRRVHSRTAAWAQIASACSRVLPLTSALALSNTLLVTSLGAVNVSFGGLFPIFGLGVCVKAIQRAVESRESAIITQQEGRDCQRLGDNFPPPLGERRATWTTLHVDMTYPELKTEERRTEDLQSDMVQRLRLRNDVMRTLKPKNMKTALLQLGRGLVRLFNDSKPEESFNSKPEDKVIQRVQADLEELRITVRGNDPNWVRIGSIVALLTGASVLAPFLLSELLTEVIVPLAGTVLTVFVVTVESQSRSSVAQAKTHAAQINEQMSAMEELVSISSLWKAYLFGMVGIADCNAILSLVLKHPWSLIETYSHLGRVQELAQLLVAGSSILLCGLAAGRLLQVREWANCVEKIAADNFNQKMLSGITQTSPMSVDRGAGSIRTARRKRILTVAASLLPPLALLIFPWGGELAEKAVNSAGASALVVAMVLLQAERASCQAERTQASCKRAASLCEAFAERAEQQGALLPFNSAVAIALAGVITFLTELNPVTAAALTIFQALSWLVASRKGVATKFESLAALQVRSRLPPLRNLAVATGSFGQRLKRLLIG</sequence>
<feature type="transmembrane region" description="Helical" evidence="1">
    <location>
        <begin position="297"/>
        <end position="321"/>
    </location>
</feature>
<feature type="transmembrane region" description="Helical" evidence="1">
    <location>
        <begin position="236"/>
        <end position="257"/>
    </location>
</feature>
<feature type="chain" id="PRO_5045119607" evidence="2">
    <location>
        <begin position="23"/>
        <end position="1342"/>
    </location>
</feature>
<keyword evidence="1" id="KW-1133">Transmembrane helix</keyword>
<feature type="transmembrane region" description="Helical" evidence="1">
    <location>
        <begin position="1073"/>
        <end position="1092"/>
    </location>
</feature>
<feature type="transmembrane region" description="Helical" evidence="1">
    <location>
        <begin position="341"/>
        <end position="358"/>
    </location>
</feature>
<keyword evidence="1" id="KW-0812">Transmembrane</keyword>
<feature type="transmembrane region" description="Helical" evidence="1">
    <location>
        <begin position="190"/>
        <end position="212"/>
    </location>
</feature>
<keyword evidence="2" id="KW-0732">Signal</keyword>
<dbReference type="Proteomes" id="UP001642464">
    <property type="component" value="Unassembled WGS sequence"/>
</dbReference>
<feature type="signal peptide" evidence="2">
    <location>
        <begin position="1"/>
        <end position="22"/>
    </location>
</feature>
<feature type="transmembrane region" description="Helical" evidence="1">
    <location>
        <begin position="1020"/>
        <end position="1036"/>
    </location>
</feature>
<feature type="transmembrane region" description="Helical" evidence="1">
    <location>
        <begin position="655"/>
        <end position="685"/>
    </location>
</feature>
<feature type="transmembrane region" description="Helical" evidence="1">
    <location>
        <begin position="827"/>
        <end position="852"/>
    </location>
</feature>
<evidence type="ECO:0000256" key="1">
    <source>
        <dbReference type="SAM" id="Phobius"/>
    </source>
</evidence>